<evidence type="ECO:0000256" key="1">
    <source>
        <dbReference type="SAM" id="Coils"/>
    </source>
</evidence>
<dbReference type="eggNOG" id="COG5293">
    <property type="taxonomic scope" value="Bacteria"/>
</dbReference>
<dbReference type="HOGENOM" id="CLU_033310_0_0_7"/>
<feature type="coiled-coil region" evidence="1">
    <location>
        <begin position="315"/>
        <end position="403"/>
    </location>
</feature>
<sequence length="567" mass="65470">MKLIHLDCDQPSFKTVKFNPNGLNLIVGDGSKNTKEMGSSNGVGKTLALRLVNHCLGANTNRLLKEVLPEWMFSLQFQIDDTVHQSIRSGDGKQIELDGVKLNKVKFLNWLDNCGAFHIDPTIPELSFRSLVKRFARYEVNDCADPLSTAKEPDYQAQLRSLYLLGVDCFLALSKKRNKEAFDNTKYSQTNWKDDEVLKRIFRAGAEPKVRAEWLESEILRLQDQRDNFKVAEDYREIELQANDLTSTLRKIEKDIAVLNFHLSGIEKSLREEPDISRDKLLELYEGLQFIFKPEALQHFSNVELFHSSLFENRKSRLAAEKLRLKEEIDNIASRQASIAKTRDALLQSLHGKRALDDYASLVNRLAELKEEHKRLVEYLSMSENLQERLQEIKEKMVEENRLTNEYVQTNPVSRVNSYFKYFVNYLYPESPAGIVLDNNAGDNRIRYRLNVHIEGQESDGINDARIICFDLLVLLYGANHSMGFVWHDNRFFADIDPRQRAAWFRLILQIIPKSGKQYIASINTENFTAMKEFLSHEEWDQLQDAVRLRLSGDNPANKLMGIQFGA</sequence>
<evidence type="ECO:0000259" key="2">
    <source>
        <dbReference type="Pfam" id="PF10088"/>
    </source>
</evidence>
<proteinExistence type="predicted"/>
<dbReference type="AlphaFoldDB" id="I2PWL9"/>
<reference evidence="3" key="1">
    <citation type="submission" date="2011-11" db="EMBL/GenBank/DDBJ databases">
        <title>Improved High-Quality Draft sequence of Desulfovibrio sp. U5L.</title>
        <authorList>
            <consortium name="US DOE Joint Genome Institute"/>
            <person name="Lucas S."/>
            <person name="Han J."/>
            <person name="Lapidus A."/>
            <person name="Cheng J.-F."/>
            <person name="Goodwin L."/>
            <person name="Pitluck S."/>
            <person name="Peters L."/>
            <person name="Ovchinnikova G."/>
            <person name="Held B."/>
            <person name="Detter J.C."/>
            <person name="Han C."/>
            <person name="Tapia R."/>
            <person name="Land M."/>
            <person name="Hauser L."/>
            <person name="Kyrpides N."/>
            <person name="Ivanova N."/>
            <person name="Pagani I."/>
            <person name="Gabster J."/>
            <person name="Walker C."/>
            <person name="Stolyar S."/>
            <person name="Stahl D."/>
            <person name="Arkin A."/>
            <person name="Dehal P."/>
            <person name="Hazen T."/>
            <person name="Woyke T."/>
        </authorList>
    </citation>
    <scope>NUCLEOTIDE SEQUENCE [LARGE SCALE GENOMIC DNA]</scope>
    <source>
        <strain evidence="3">U5L</strain>
    </source>
</reference>
<name>I2PWL9_9BACT</name>
<keyword evidence="1" id="KW-0175">Coiled coil</keyword>
<dbReference type="Pfam" id="PF10088">
    <property type="entry name" value="DUF2326"/>
    <property type="match status" value="1"/>
</dbReference>
<organism evidence="3">
    <name type="scientific">Desulfovibrio sp. U5L</name>
    <dbReference type="NCBI Taxonomy" id="596152"/>
    <lineage>
        <taxon>Bacteria</taxon>
        <taxon>Pseudomonadati</taxon>
        <taxon>Thermodesulfobacteriota</taxon>
        <taxon>Desulfovibrionia</taxon>
        <taxon>Desulfovibrionales</taxon>
        <taxon>Desulfovibrionaceae</taxon>
        <taxon>Desulfovibrio</taxon>
    </lineage>
</organism>
<feature type="domain" description="DUF2326" evidence="2">
    <location>
        <begin position="424"/>
        <end position="565"/>
    </location>
</feature>
<dbReference type="OrthoDB" id="7314834at2"/>
<dbReference type="InterPro" id="IPR018760">
    <property type="entry name" value="DUF2326"/>
</dbReference>
<evidence type="ECO:0000313" key="3">
    <source>
        <dbReference type="EMBL" id="EIG51925.1"/>
    </source>
</evidence>
<dbReference type="EMBL" id="JH600068">
    <property type="protein sequence ID" value="EIG51925.1"/>
    <property type="molecule type" value="Genomic_DNA"/>
</dbReference>
<gene>
    <name evidence="3" type="ORF">DesU5LDRAFT_0209</name>
</gene>
<accession>I2PWL9</accession>
<protein>
    <recommendedName>
        <fullName evidence="2">DUF2326 domain-containing protein</fullName>
    </recommendedName>
</protein>